<gene>
    <name evidence="12" type="ORF">EVEC_LOCUS1839</name>
</gene>
<reference evidence="14" key="1">
    <citation type="submission" date="2017-02" db="UniProtKB">
        <authorList>
            <consortium name="WormBaseParasite"/>
        </authorList>
    </citation>
    <scope>IDENTIFICATION</scope>
</reference>
<proteinExistence type="inferred from homology"/>
<organism evidence="14">
    <name type="scientific">Enterobius vermicularis</name>
    <name type="common">Human pinworm</name>
    <dbReference type="NCBI Taxonomy" id="51028"/>
    <lineage>
        <taxon>Eukaryota</taxon>
        <taxon>Metazoa</taxon>
        <taxon>Ecdysozoa</taxon>
        <taxon>Nematoda</taxon>
        <taxon>Chromadorea</taxon>
        <taxon>Rhabditida</taxon>
        <taxon>Spirurina</taxon>
        <taxon>Oxyuridomorpha</taxon>
        <taxon>Oxyuroidea</taxon>
        <taxon>Oxyuridae</taxon>
        <taxon>Enterobius</taxon>
    </lineage>
</organism>
<dbReference type="GO" id="GO:0031267">
    <property type="term" value="F:small GTPase binding"/>
    <property type="evidence" value="ECO:0007669"/>
    <property type="project" value="InterPro"/>
</dbReference>
<evidence type="ECO:0000256" key="9">
    <source>
        <dbReference type="ARBA" id="ARBA00023212"/>
    </source>
</evidence>
<comment type="similarity">
    <text evidence="3">Belongs to the CDC42SE/SPEC family.</text>
</comment>
<dbReference type="GO" id="GO:0035023">
    <property type="term" value="P:regulation of Rho protein signal transduction"/>
    <property type="evidence" value="ECO:0007669"/>
    <property type="project" value="InterPro"/>
</dbReference>
<evidence type="ECO:0000256" key="1">
    <source>
        <dbReference type="ARBA" id="ARBA00004193"/>
    </source>
</evidence>
<evidence type="ECO:0000256" key="6">
    <source>
        <dbReference type="ARBA" id="ARBA00022960"/>
    </source>
</evidence>
<dbReference type="InterPro" id="IPR039056">
    <property type="entry name" value="SPEC"/>
</dbReference>
<dbReference type="PANTHER" id="PTHR13502">
    <property type="entry name" value="CDC42 SMALL EFFECTOR PROTEIN HOMOLOG"/>
    <property type="match status" value="1"/>
</dbReference>
<evidence type="ECO:0000256" key="3">
    <source>
        <dbReference type="ARBA" id="ARBA00005720"/>
    </source>
</evidence>
<evidence type="ECO:0000256" key="10">
    <source>
        <dbReference type="ARBA" id="ARBA00023288"/>
    </source>
</evidence>
<keyword evidence="6" id="KW-0133">Cell shape</keyword>
<dbReference type="Proteomes" id="UP000274131">
    <property type="component" value="Unassembled WGS sequence"/>
</dbReference>
<name>A0A0N4UX80_ENTVE</name>
<comment type="subcellular location">
    <subcellularLocation>
        <location evidence="1">Cell membrane</location>
        <topology evidence="1">Lipid-anchor</topology>
    </subcellularLocation>
    <subcellularLocation>
        <location evidence="2">Cytoplasm</location>
        <location evidence="2">Cytoskeleton</location>
    </subcellularLocation>
</comment>
<accession>A0A0N4UX80</accession>
<evidence type="ECO:0000256" key="2">
    <source>
        <dbReference type="ARBA" id="ARBA00004245"/>
    </source>
</evidence>
<protein>
    <submittedName>
        <fullName evidence="14">CRIB domain-containing protein</fullName>
    </submittedName>
</protein>
<keyword evidence="7" id="KW-0472">Membrane</keyword>
<dbReference type="Gene3D" id="3.90.810.10">
    <property type="entry name" value="CRIB domain"/>
    <property type="match status" value="1"/>
</dbReference>
<dbReference type="InterPro" id="IPR036936">
    <property type="entry name" value="CRIB_dom_sf"/>
</dbReference>
<evidence type="ECO:0000313" key="12">
    <source>
        <dbReference type="EMBL" id="VDD86696.1"/>
    </source>
</evidence>
<dbReference type="WBParaSite" id="EVEC_0000213101-mRNA-1">
    <property type="protein sequence ID" value="EVEC_0000213101-mRNA-1"/>
    <property type="gene ID" value="EVEC_0000213101"/>
</dbReference>
<dbReference type="PANTHER" id="PTHR13502:SF6">
    <property type="entry name" value="CDC42 SMALL EFFECTOR PROTEIN HOMOLOG"/>
    <property type="match status" value="1"/>
</dbReference>
<dbReference type="CDD" id="cd00132">
    <property type="entry name" value="CRIB"/>
    <property type="match status" value="1"/>
</dbReference>
<feature type="domain" description="CRIB" evidence="11">
    <location>
        <begin position="32"/>
        <end position="45"/>
    </location>
</feature>
<evidence type="ECO:0000256" key="7">
    <source>
        <dbReference type="ARBA" id="ARBA00023136"/>
    </source>
</evidence>
<keyword evidence="13" id="KW-1185">Reference proteome</keyword>
<sequence>MVLGQQARFWLLNCCVSPQSEIARVRIDRSMIGQPTNFRHIGHMGTNDLSSAFSIDEASSLLRSKGGDVQSSPTPDQVPANDIPVKGSNVSWVEITEASILEVKIFSGLGKLADVACLYLKLSEVSQFLDAYWDSPVDVKLLNYFLDIREYQLQILTW</sequence>
<dbReference type="STRING" id="51028.A0A0N4UX80"/>
<keyword evidence="8" id="KW-0564">Palmitate</keyword>
<evidence type="ECO:0000259" key="11">
    <source>
        <dbReference type="PROSITE" id="PS50108"/>
    </source>
</evidence>
<keyword evidence="9" id="KW-0206">Cytoskeleton</keyword>
<evidence type="ECO:0000313" key="14">
    <source>
        <dbReference type="WBParaSite" id="EVEC_0000213101-mRNA-1"/>
    </source>
</evidence>
<keyword evidence="10" id="KW-0449">Lipoprotein</keyword>
<keyword evidence="5" id="KW-0963">Cytoplasm</keyword>
<keyword evidence="4" id="KW-1003">Cell membrane</keyword>
<dbReference type="AlphaFoldDB" id="A0A0N4UX80"/>
<evidence type="ECO:0000256" key="4">
    <source>
        <dbReference type="ARBA" id="ARBA00022475"/>
    </source>
</evidence>
<dbReference type="EMBL" id="UXUI01007272">
    <property type="protein sequence ID" value="VDD86696.1"/>
    <property type="molecule type" value="Genomic_DNA"/>
</dbReference>
<evidence type="ECO:0000313" key="13">
    <source>
        <dbReference type="Proteomes" id="UP000274131"/>
    </source>
</evidence>
<dbReference type="OrthoDB" id="5559822at2759"/>
<dbReference type="GO" id="GO:0005886">
    <property type="term" value="C:plasma membrane"/>
    <property type="evidence" value="ECO:0007669"/>
    <property type="project" value="UniProtKB-SubCell"/>
</dbReference>
<dbReference type="GO" id="GO:0008360">
    <property type="term" value="P:regulation of cell shape"/>
    <property type="evidence" value="ECO:0007669"/>
    <property type="project" value="UniProtKB-KW"/>
</dbReference>
<dbReference type="PROSITE" id="PS50108">
    <property type="entry name" value="CRIB"/>
    <property type="match status" value="1"/>
</dbReference>
<dbReference type="GO" id="GO:0005856">
    <property type="term" value="C:cytoskeleton"/>
    <property type="evidence" value="ECO:0007669"/>
    <property type="project" value="UniProtKB-SubCell"/>
</dbReference>
<evidence type="ECO:0000256" key="8">
    <source>
        <dbReference type="ARBA" id="ARBA00023139"/>
    </source>
</evidence>
<reference evidence="12 13" key="2">
    <citation type="submission" date="2018-10" db="EMBL/GenBank/DDBJ databases">
        <authorList>
            <consortium name="Pathogen Informatics"/>
        </authorList>
    </citation>
    <scope>NUCLEOTIDE SEQUENCE [LARGE SCALE GENOMIC DNA]</scope>
</reference>
<dbReference type="InterPro" id="IPR000095">
    <property type="entry name" value="CRIB_dom"/>
</dbReference>
<evidence type="ECO:0000256" key="5">
    <source>
        <dbReference type="ARBA" id="ARBA00022490"/>
    </source>
</evidence>